<organism evidence="2 3">
    <name type="scientific">Chroococcidiopsis cubana SAG 39.79</name>
    <dbReference type="NCBI Taxonomy" id="388085"/>
    <lineage>
        <taxon>Bacteria</taxon>
        <taxon>Bacillati</taxon>
        <taxon>Cyanobacteriota</taxon>
        <taxon>Cyanophyceae</taxon>
        <taxon>Chroococcidiopsidales</taxon>
        <taxon>Chroococcidiopsidaceae</taxon>
        <taxon>Chroococcidiopsis</taxon>
    </lineage>
</organism>
<comment type="caution">
    <text evidence="2">The sequence shown here is derived from an EMBL/GenBank/DDBJ whole genome shotgun (WGS) entry which is preliminary data.</text>
</comment>
<dbReference type="Gene3D" id="3.40.50.1820">
    <property type="entry name" value="alpha/beta hydrolase"/>
    <property type="match status" value="1"/>
</dbReference>
<gene>
    <name evidence="2" type="ORF">DSM107010_66870</name>
</gene>
<keyword evidence="3" id="KW-1185">Reference proteome</keyword>
<name>A0AB37U8W8_9CYAN</name>
<dbReference type="SUPFAM" id="SSF53474">
    <property type="entry name" value="alpha/beta-Hydrolases"/>
    <property type="match status" value="1"/>
</dbReference>
<dbReference type="PANTHER" id="PTHR33428">
    <property type="entry name" value="CHLOROPHYLLASE-2, CHLOROPLASTIC"/>
    <property type="match status" value="1"/>
</dbReference>
<accession>A0AB37U8W8</accession>
<dbReference type="InterPro" id="IPR041127">
    <property type="entry name" value="PET_hydrolase/cutinase-like"/>
</dbReference>
<dbReference type="InterPro" id="IPR029058">
    <property type="entry name" value="AB_hydrolase_fold"/>
</dbReference>
<dbReference type="EMBL" id="RSCK01000137">
    <property type="protein sequence ID" value="RUT00885.1"/>
    <property type="molecule type" value="Genomic_DNA"/>
</dbReference>
<dbReference type="Proteomes" id="UP000282574">
    <property type="component" value="Unassembled WGS sequence"/>
</dbReference>
<dbReference type="Pfam" id="PF12740">
    <property type="entry name" value="PETase"/>
    <property type="match status" value="1"/>
</dbReference>
<evidence type="ECO:0000313" key="2">
    <source>
        <dbReference type="EMBL" id="RUT00885.1"/>
    </source>
</evidence>
<protein>
    <recommendedName>
        <fullName evidence="1">PET hydrolase/cutinase-like domain-containing protein</fullName>
    </recommendedName>
</protein>
<dbReference type="PANTHER" id="PTHR33428:SF14">
    <property type="entry name" value="CARBOXYLESTERASE TYPE B DOMAIN-CONTAINING PROTEIN"/>
    <property type="match status" value="1"/>
</dbReference>
<feature type="domain" description="PET hydrolase/cutinase-like" evidence="1">
    <location>
        <begin position="90"/>
        <end position="292"/>
    </location>
</feature>
<reference evidence="2 3" key="1">
    <citation type="journal article" date="2019" name="Genome Biol. Evol.">
        <title>Day and night: Metabolic profiles and evolutionary relationships of six axenic non-marine cyanobacteria.</title>
        <authorList>
            <person name="Will S.E."/>
            <person name="Henke P."/>
            <person name="Boedeker C."/>
            <person name="Huang S."/>
            <person name="Brinkmann H."/>
            <person name="Rohde M."/>
            <person name="Jarek M."/>
            <person name="Friedl T."/>
            <person name="Seufert S."/>
            <person name="Schumacher M."/>
            <person name="Overmann J."/>
            <person name="Neumann-Schaal M."/>
            <person name="Petersen J."/>
        </authorList>
    </citation>
    <scope>NUCLEOTIDE SEQUENCE [LARGE SCALE GENOMIC DNA]</scope>
    <source>
        <strain evidence="2 3">SAG 39.79</strain>
    </source>
</reference>
<dbReference type="RefSeq" id="WP_106168357.1">
    <property type="nucleotide sequence ID" value="NZ_JAVKZF010000004.1"/>
</dbReference>
<evidence type="ECO:0000259" key="1">
    <source>
        <dbReference type="Pfam" id="PF12740"/>
    </source>
</evidence>
<sequence length="356" mass="38475">MLQELLIFALKHASINRETIETQQNPRIEILASELSRSQKLVFDLDGSLNVTETALGEPEAEPTSFSPEPLYDRVKHYTTTIAADGDLADVYYPVVPSTAERLPIVLMLQGALVDKADYSNYAQIVARYGFVVVVPNNERTRTNPDGQTTTGLLAEQQQVNDVLAQMKEEDAAPGSPIFKIVNTEKLGLLGHSFGGYAGLAAIQNICAPAVCSGNYTRPPELKAGIFYGTNFRSSSGAFPTIDNQDIPVGLIAGTLDGVADFGEAASTYVKIQNPPKALIAVKGANHYGITNEDNATRDPNRPTLEQGTATEAIARWSGLFLRSHLLDDRGAFNYVYNNGDDLDPNVSAIGQTPSR</sequence>
<dbReference type="AlphaFoldDB" id="A0AB37U8W8"/>
<proteinExistence type="predicted"/>
<evidence type="ECO:0000313" key="3">
    <source>
        <dbReference type="Proteomes" id="UP000282574"/>
    </source>
</evidence>